<dbReference type="Pfam" id="PF07309">
    <property type="entry name" value="FlaF"/>
    <property type="match status" value="1"/>
</dbReference>
<dbReference type="AlphaFoldDB" id="A0A2K9MH11"/>
<dbReference type="Proteomes" id="UP000234882">
    <property type="component" value="Chromosome"/>
</dbReference>
<dbReference type="InterPro" id="IPR010845">
    <property type="entry name" value="FlaF"/>
</dbReference>
<dbReference type="KEGG" id="paru:CYR75_11975"/>
<dbReference type="EMBL" id="CP025583">
    <property type="protein sequence ID" value="AUM74900.1"/>
    <property type="molecule type" value="Genomic_DNA"/>
</dbReference>
<evidence type="ECO:0000313" key="2">
    <source>
        <dbReference type="Proteomes" id="UP000234882"/>
    </source>
</evidence>
<dbReference type="OrthoDB" id="9808944at2"/>
<dbReference type="GO" id="GO:0044781">
    <property type="term" value="P:bacterial-type flagellum organization"/>
    <property type="evidence" value="ECO:0007669"/>
    <property type="project" value="InterPro"/>
</dbReference>
<dbReference type="RefSeq" id="WP_101500245.1">
    <property type="nucleotide sequence ID" value="NZ_CP025583.1"/>
</dbReference>
<accession>A0A2K9MH11</accession>
<name>A0A2K9MH11_9RHOB</name>
<sequence>MNAYAATGYGVALDTVASARDAEARLLSRLTNRLAQAAETAARDPARFMAAIHDNERFWTTAATDLASDGNRLPEGLRAALISLAGFVVGHSSKLRMGTVSVDALLEINRSTIRGLNGTEATS</sequence>
<gene>
    <name evidence="1" type="ORF">CYR75_11975</name>
</gene>
<reference evidence="2" key="1">
    <citation type="submission" date="2017-12" db="EMBL/GenBank/DDBJ databases">
        <title>Genomic analysis of Paracoccus sp. CBA4604.</title>
        <authorList>
            <person name="Roh S.W."/>
            <person name="Kim J.Y."/>
            <person name="Kim J.S."/>
        </authorList>
    </citation>
    <scope>NUCLEOTIDE SEQUENCE [LARGE SCALE GENOMIC DNA]</scope>
    <source>
        <strain evidence="2">CBA4604</strain>
    </source>
</reference>
<organism evidence="1 2">
    <name type="scientific">Paracoccus jeotgali</name>
    <dbReference type="NCBI Taxonomy" id="2065379"/>
    <lineage>
        <taxon>Bacteria</taxon>
        <taxon>Pseudomonadati</taxon>
        <taxon>Pseudomonadota</taxon>
        <taxon>Alphaproteobacteria</taxon>
        <taxon>Rhodobacterales</taxon>
        <taxon>Paracoccaceae</taxon>
        <taxon>Paracoccus</taxon>
    </lineage>
</organism>
<evidence type="ECO:0000313" key="1">
    <source>
        <dbReference type="EMBL" id="AUM74900.1"/>
    </source>
</evidence>
<keyword evidence="2" id="KW-1185">Reference proteome</keyword>
<evidence type="ECO:0008006" key="3">
    <source>
        <dbReference type="Google" id="ProtNLM"/>
    </source>
</evidence>
<protein>
    <recommendedName>
        <fullName evidence="3">Flagellar biosynthesis regulator FlhF</fullName>
    </recommendedName>
</protein>
<proteinExistence type="predicted"/>
<dbReference type="NCBIfam" id="NF009435">
    <property type="entry name" value="PRK12794.1"/>
    <property type="match status" value="1"/>
</dbReference>